<evidence type="ECO:0000313" key="2">
    <source>
        <dbReference type="Proteomes" id="UP001153269"/>
    </source>
</evidence>
<keyword evidence="2" id="KW-1185">Reference proteome</keyword>
<dbReference type="Proteomes" id="UP001153269">
    <property type="component" value="Unassembled WGS sequence"/>
</dbReference>
<accession>A0A9N7U2Q3</accession>
<sequence length="153" mass="17039">MARHEPDSSHLATTTSERMLKTFTRAARALGAGNDEAQRKVRVTRQLAYTGLCGVAQHPGRTELKPEAQENFPLKLLFRSSEAWKTKTIDSHFTVRGFHPVRTVSLAQCCDARRLLLIPTHHPNPDCLEEERGLRGEMGSGGDVSRSILCLHP</sequence>
<evidence type="ECO:0000313" key="1">
    <source>
        <dbReference type="EMBL" id="CAB1423576.1"/>
    </source>
</evidence>
<comment type="caution">
    <text evidence="1">The sequence shown here is derived from an EMBL/GenBank/DDBJ whole genome shotgun (WGS) entry which is preliminary data.</text>
</comment>
<name>A0A9N7U2Q3_PLEPL</name>
<dbReference type="AlphaFoldDB" id="A0A9N7U2Q3"/>
<organism evidence="1 2">
    <name type="scientific">Pleuronectes platessa</name>
    <name type="common">European plaice</name>
    <dbReference type="NCBI Taxonomy" id="8262"/>
    <lineage>
        <taxon>Eukaryota</taxon>
        <taxon>Metazoa</taxon>
        <taxon>Chordata</taxon>
        <taxon>Craniata</taxon>
        <taxon>Vertebrata</taxon>
        <taxon>Euteleostomi</taxon>
        <taxon>Actinopterygii</taxon>
        <taxon>Neopterygii</taxon>
        <taxon>Teleostei</taxon>
        <taxon>Neoteleostei</taxon>
        <taxon>Acanthomorphata</taxon>
        <taxon>Carangaria</taxon>
        <taxon>Pleuronectiformes</taxon>
        <taxon>Pleuronectoidei</taxon>
        <taxon>Pleuronectidae</taxon>
        <taxon>Pleuronectes</taxon>
    </lineage>
</organism>
<dbReference type="EMBL" id="CADEAL010000668">
    <property type="protein sequence ID" value="CAB1423576.1"/>
    <property type="molecule type" value="Genomic_DNA"/>
</dbReference>
<reference evidence="1" key="1">
    <citation type="submission" date="2020-03" db="EMBL/GenBank/DDBJ databases">
        <authorList>
            <person name="Weist P."/>
        </authorList>
    </citation>
    <scope>NUCLEOTIDE SEQUENCE</scope>
</reference>
<gene>
    <name evidence="1" type="ORF">PLEPLA_LOCUS11496</name>
</gene>
<proteinExistence type="predicted"/>
<protein>
    <submittedName>
        <fullName evidence="1">Uncharacterized protein</fullName>
    </submittedName>
</protein>